<gene>
    <name evidence="3" type="ORF">HBF32_11615</name>
</gene>
<name>A0A7X5QVC6_9GAMM</name>
<dbReference type="InterPro" id="IPR024311">
    <property type="entry name" value="Lipocalin-like"/>
</dbReference>
<dbReference type="Pfam" id="PF13924">
    <property type="entry name" value="Lipocalin_5"/>
    <property type="match status" value="1"/>
</dbReference>
<keyword evidence="4" id="KW-1185">Reference proteome</keyword>
<protein>
    <submittedName>
        <fullName evidence="3">Lipocalin-like domain-containing protein</fullName>
    </submittedName>
</protein>
<proteinExistence type="predicted"/>
<evidence type="ECO:0000256" key="1">
    <source>
        <dbReference type="SAM" id="SignalP"/>
    </source>
</evidence>
<reference evidence="3 4" key="1">
    <citation type="journal article" date="2006" name="Int. J. Syst. Evol. Microbiol.">
        <title>Dyella yeojuensis sp. nov., isolated from greenhouse soil in Korea.</title>
        <authorList>
            <person name="Kim B.Y."/>
            <person name="Weon H.Y."/>
            <person name="Lee K.H."/>
            <person name="Seok S.J."/>
            <person name="Kwon S.W."/>
            <person name="Go S.J."/>
            <person name="Stackebrandt E."/>
        </authorList>
    </citation>
    <scope>NUCLEOTIDE SEQUENCE [LARGE SCALE GENOMIC DNA]</scope>
    <source>
        <strain evidence="3 4">DSM 17673</strain>
    </source>
</reference>
<dbReference type="Proteomes" id="UP000518878">
    <property type="component" value="Unassembled WGS sequence"/>
</dbReference>
<feature type="signal peptide" evidence="1">
    <location>
        <begin position="1"/>
        <end position="22"/>
    </location>
</feature>
<dbReference type="AlphaFoldDB" id="A0A7X5QVC6"/>
<accession>A0A7X5QVC6</accession>
<comment type="caution">
    <text evidence="3">The sequence shown here is derived from an EMBL/GenBank/DDBJ whole genome shotgun (WGS) entry which is preliminary data.</text>
</comment>
<evidence type="ECO:0000313" key="3">
    <source>
        <dbReference type="EMBL" id="NID16108.1"/>
    </source>
</evidence>
<evidence type="ECO:0000313" key="4">
    <source>
        <dbReference type="Proteomes" id="UP000518878"/>
    </source>
</evidence>
<organism evidence="3 4">
    <name type="scientific">Luteibacter yeojuensis</name>
    <dbReference type="NCBI Taxonomy" id="345309"/>
    <lineage>
        <taxon>Bacteria</taxon>
        <taxon>Pseudomonadati</taxon>
        <taxon>Pseudomonadota</taxon>
        <taxon>Gammaproteobacteria</taxon>
        <taxon>Lysobacterales</taxon>
        <taxon>Rhodanobacteraceae</taxon>
        <taxon>Luteibacter</taxon>
    </lineage>
</organism>
<dbReference type="EMBL" id="JAAQTL010000001">
    <property type="protein sequence ID" value="NID16108.1"/>
    <property type="molecule type" value="Genomic_DNA"/>
</dbReference>
<feature type="chain" id="PRO_5030866749" evidence="1">
    <location>
        <begin position="23"/>
        <end position="170"/>
    </location>
</feature>
<feature type="domain" description="Lipocalin-like" evidence="2">
    <location>
        <begin position="36"/>
        <end position="152"/>
    </location>
</feature>
<evidence type="ECO:0000259" key="2">
    <source>
        <dbReference type="Pfam" id="PF13924"/>
    </source>
</evidence>
<keyword evidence="1" id="KW-0732">Signal</keyword>
<sequence>MNLSKVLSLGALTFLAAHAASAAETRSAPAPATLEGTWALAFADVVHPDGTRGHDYGNPPKGVLHVDRAGHYAMFIFNPGRSTFAANDKSKGTPEEYRGAIMGTSSHYGTVEMDPAAHTLTFHVDGSTYPNWEGATQVRHYRVDGDVLSYQVAARPNGDIPMTGWRRLQP</sequence>
<dbReference type="RefSeq" id="WP_166699777.1">
    <property type="nucleotide sequence ID" value="NZ_JAAQTL010000001.1"/>
</dbReference>